<proteinExistence type="predicted"/>
<keyword evidence="5 6" id="KW-0472">Membrane</keyword>
<evidence type="ECO:0000256" key="4">
    <source>
        <dbReference type="ARBA" id="ARBA00022989"/>
    </source>
</evidence>
<dbReference type="EMBL" id="POTY01000012">
    <property type="protein sequence ID" value="PZG23210.1"/>
    <property type="molecule type" value="Genomic_DNA"/>
</dbReference>
<keyword evidence="2" id="KW-1003">Cell membrane</keyword>
<feature type="transmembrane region" description="Helical" evidence="6">
    <location>
        <begin position="251"/>
        <end position="282"/>
    </location>
</feature>
<dbReference type="AlphaFoldDB" id="A0A2W2FCJ6"/>
<gene>
    <name evidence="8" type="ORF">C1I95_03895</name>
</gene>
<evidence type="ECO:0000256" key="2">
    <source>
        <dbReference type="ARBA" id="ARBA00022475"/>
    </source>
</evidence>
<evidence type="ECO:0000256" key="5">
    <source>
        <dbReference type="ARBA" id="ARBA00023136"/>
    </source>
</evidence>
<dbReference type="GO" id="GO:0005886">
    <property type="term" value="C:plasma membrane"/>
    <property type="evidence" value="ECO:0007669"/>
    <property type="project" value="UniProtKB-SubCell"/>
</dbReference>
<keyword evidence="3 6" id="KW-0812">Transmembrane</keyword>
<dbReference type="RefSeq" id="WP_111212371.1">
    <property type="nucleotide sequence ID" value="NZ_POTY01000012.1"/>
</dbReference>
<feature type="transmembrane region" description="Helical" evidence="6">
    <location>
        <begin position="491"/>
        <end position="513"/>
    </location>
</feature>
<comment type="caution">
    <text evidence="8">The sequence shown here is derived from an EMBL/GenBank/DDBJ whole genome shotgun (WGS) entry which is preliminary data.</text>
</comment>
<sequence length="525" mass="54989">MRPATLLRLALAGTRTDAARVTLTTLSAALATLPGLTALTVLAIPTPPATDDNPNRWSEQYTIQLLVEPGLRGGTAFALLLLAIPVLVLAGQSARMGAPGRDRRLAALRLAGATPGQVTRLAMLETGLASLVGTVVGLAGYLVGRKLLHHPDASGRLVLPTDVLPSVPAMAAVVLGLPLVAAAATAVMLRRVTATPLGVVRRARRTGAPRPWPALLIGLGVLAVAMIDPIVRAFRDTRLDWLFADPATRDLVIALVAVLVVFVGLFAGVVGVILGAGWISYFAGQLLHRFARGPAALLAARRLTDDPWASSRTFAALLASLVVGAGAAAFRARFLLDEQLQREQSRRAGYDDYAGPFSSFYLSTMDLVDLTVVTAVAIAAAGLLVTLVEGIVTRRRAYAALVATGVPRTTIATSILWQVLAPAVPAVLVALGVGHGFGRQFVGDHVTGGFQEEVCRASAELCQDPATRDRYTEIVQVERVIHSPDVPLEQLALLGAGAVAAVLITAGLGLLFLRANTAVQELRST</sequence>
<organism evidence="8 9">
    <name type="scientific">Micromonospora craterilacus</name>
    <dbReference type="NCBI Taxonomy" id="1655439"/>
    <lineage>
        <taxon>Bacteria</taxon>
        <taxon>Bacillati</taxon>
        <taxon>Actinomycetota</taxon>
        <taxon>Actinomycetes</taxon>
        <taxon>Micromonosporales</taxon>
        <taxon>Micromonosporaceae</taxon>
        <taxon>Micromonospora</taxon>
    </lineage>
</organism>
<evidence type="ECO:0000256" key="3">
    <source>
        <dbReference type="ARBA" id="ARBA00022692"/>
    </source>
</evidence>
<protein>
    <recommendedName>
        <fullName evidence="7">ABC3 transporter permease C-terminal domain-containing protein</fullName>
    </recommendedName>
</protein>
<feature type="domain" description="ABC3 transporter permease C-terminal" evidence="7">
    <location>
        <begin position="77"/>
        <end position="192"/>
    </location>
</feature>
<feature type="transmembrane region" description="Helical" evidence="6">
    <location>
        <begin position="76"/>
        <end position="97"/>
    </location>
</feature>
<dbReference type="Pfam" id="PF02687">
    <property type="entry name" value="FtsX"/>
    <property type="match status" value="2"/>
</dbReference>
<feature type="transmembrane region" description="Helical" evidence="6">
    <location>
        <begin position="367"/>
        <end position="388"/>
    </location>
</feature>
<evidence type="ECO:0000313" key="8">
    <source>
        <dbReference type="EMBL" id="PZG23210.1"/>
    </source>
</evidence>
<evidence type="ECO:0000313" key="9">
    <source>
        <dbReference type="Proteomes" id="UP000248924"/>
    </source>
</evidence>
<feature type="transmembrane region" description="Helical" evidence="6">
    <location>
        <begin position="21"/>
        <end position="44"/>
    </location>
</feature>
<feature type="transmembrane region" description="Helical" evidence="6">
    <location>
        <begin position="314"/>
        <end position="336"/>
    </location>
</feature>
<evidence type="ECO:0000256" key="6">
    <source>
        <dbReference type="SAM" id="Phobius"/>
    </source>
</evidence>
<name>A0A2W2FCJ6_9ACTN</name>
<feature type="domain" description="ABC3 transporter permease C-terminal" evidence="7">
    <location>
        <begin position="373"/>
        <end position="467"/>
    </location>
</feature>
<evidence type="ECO:0000259" key="7">
    <source>
        <dbReference type="Pfam" id="PF02687"/>
    </source>
</evidence>
<feature type="transmembrane region" description="Helical" evidence="6">
    <location>
        <begin position="118"/>
        <end position="143"/>
    </location>
</feature>
<comment type="subcellular location">
    <subcellularLocation>
        <location evidence="1">Cell membrane</location>
        <topology evidence="1">Multi-pass membrane protein</topology>
    </subcellularLocation>
</comment>
<reference evidence="8 9" key="1">
    <citation type="submission" date="2018-01" db="EMBL/GenBank/DDBJ databases">
        <title>Draft genome sequence of Jishengella sp. NA12.</title>
        <authorList>
            <person name="Sahin N."/>
            <person name="Ay H."/>
            <person name="Saygin H."/>
        </authorList>
    </citation>
    <scope>NUCLEOTIDE SEQUENCE [LARGE SCALE GENOMIC DNA]</scope>
    <source>
        <strain evidence="8 9">NA12</strain>
    </source>
</reference>
<feature type="transmembrane region" description="Helical" evidence="6">
    <location>
        <begin position="210"/>
        <end position="231"/>
    </location>
</feature>
<evidence type="ECO:0000256" key="1">
    <source>
        <dbReference type="ARBA" id="ARBA00004651"/>
    </source>
</evidence>
<dbReference type="InterPro" id="IPR003838">
    <property type="entry name" value="ABC3_permease_C"/>
</dbReference>
<keyword evidence="9" id="KW-1185">Reference proteome</keyword>
<keyword evidence="4 6" id="KW-1133">Transmembrane helix</keyword>
<feature type="transmembrane region" description="Helical" evidence="6">
    <location>
        <begin position="163"/>
        <end position="189"/>
    </location>
</feature>
<dbReference type="OrthoDB" id="5145974at2"/>
<feature type="transmembrane region" description="Helical" evidence="6">
    <location>
        <begin position="415"/>
        <end position="437"/>
    </location>
</feature>
<accession>A0A2W2FCJ6</accession>
<dbReference type="Proteomes" id="UP000248924">
    <property type="component" value="Unassembled WGS sequence"/>
</dbReference>